<dbReference type="Gene3D" id="1.10.150.130">
    <property type="match status" value="1"/>
</dbReference>
<dbReference type="Pfam" id="PF22022">
    <property type="entry name" value="Phage_int_M"/>
    <property type="match status" value="1"/>
</dbReference>
<dbReference type="EMBL" id="SMLL01000001">
    <property type="protein sequence ID" value="TFZ05042.1"/>
    <property type="molecule type" value="Genomic_DNA"/>
</dbReference>
<gene>
    <name evidence="6" type="ORF">EZ242_04650</name>
</gene>
<evidence type="ECO:0000259" key="5">
    <source>
        <dbReference type="PROSITE" id="PS51898"/>
    </source>
</evidence>
<evidence type="ECO:0000256" key="1">
    <source>
        <dbReference type="ARBA" id="ARBA00008857"/>
    </source>
</evidence>
<comment type="caution">
    <text evidence="6">The sequence shown here is derived from an EMBL/GenBank/DDBJ whole genome shotgun (WGS) entry which is preliminary data.</text>
</comment>
<dbReference type="InterPro" id="IPR002104">
    <property type="entry name" value="Integrase_catalytic"/>
</dbReference>
<dbReference type="GO" id="GO:0006310">
    <property type="term" value="P:DNA recombination"/>
    <property type="evidence" value="ECO:0007669"/>
    <property type="project" value="UniProtKB-KW"/>
</dbReference>
<keyword evidence="4" id="KW-0233">DNA recombination</keyword>
<dbReference type="AlphaFoldDB" id="A0A4Z0C267"/>
<dbReference type="Gene3D" id="3.30.160.390">
    <property type="entry name" value="Integrase, DNA-binding domain"/>
    <property type="match status" value="1"/>
</dbReference>
<accession>A0A4Z0C267</accession>
<evidence type="ECO:0000256" key="4">
    <source>
        <dbReference type="ARBA" id="ARBA00023172"/>
    </source>
</evidence>
<evidence type="ECO:0000256" key="3">
    <source>
        <dbReference type="ARBA" id="ARBA00023125"/>
    </source>
</evidence>
<proteinExistence type="inferred from homology"/>
<evidence type="ECO:0000313" key="7">
    <source>
        <dbReference type="Proteomes" id="UP000297564"/>
    </source>
</evidence>
<dbReference type="Pfam" id="PF00589">
    <property type="entry name" value="Phage_integrase"/>
    <property type="match status" value="1"/>
</dbReference>
<dbReference type="InterPro" id="IPR050808">
    <property type="entry name" value="Phage_Integrase"/>
</dbReference>
<dbReference type="InterPro" id="IPR010998">
    <property type="entry name" value="Integrase_recombinase_N"/>
</dbReference>
<name>A0A4Z0C267_9BURK</name>
<dbReference type="InterPro" id="IPR053876">
    <property type="entry name" value="Phage_int_M"/>
</dbReference>
<dbReference type="SUPFAM" id="SSF56349">
    <property type="entry name" value="DNA breaking-rejoining enzymes"/>
    <property type="match status" value="1"/>
</dbReference>
<dbReference type="Proteomes" id="UP000297564">
    <property type="component" value="Unassembled WGS sequence"/>
</dbReference>
<keyword evidence="7" id="KW-1185">Reference proteome</keyword>
<evidence type="ECO:0000313" key="6">
    <source>
        <dbReference type="EMBL" id="TFZ05042.1"/>
    </source>
</evidence>
<protein>
    <submittedName>
        <fullName evidence="6">Site-specific integrase</fullName>
    </submittedName>
</protein>
<keyword evidence="3" id="KW-0238">DNA-binding</keyword>
<dbReference type="CDD" id="cd00801">
    <property type="entry name" value="INT_P4_C"/>
    <property type="match status" value="1"/>
</dbReference>
<sequence length="414" mass="45816">MPRKAPELSALHVRRLTQPGLHAVGGVAGLCLQVAPGGARTWILRVSIAGKRRDMGLGGYPDVELGQAREKARAARALVEQGIDPILQRQQAKSALVAQRAAQKTFQQCARAYIDAKSPEWSNPKHASQWTNTLETYAYPVMGELLVGDVALPQVLDVLRPIWQVKTETAVRLRGRIEAVLDWATVHRYREGPNPARWKGHLDKLLAAPTKVAKVQHHKALPADAVPDFFGALRQQTGLGARALEFAILTASRSGEVRGATWGEISLDKAEWLIPADRMKAGKEHRVPLSMPALELLRRLERVEGSDLVFPSKTLTSLSDMTLLAVMRRMAVDAVPHGFRSSFKDWATERTSYSREAVEMALAHAIGDKVEAAYRRGDLFETRRRLMDDWARFCGTPIIGHNVAPLRRQEAVAA</sequence>
<dbReference type="GO" id="GO:0015074">
    <property type="term" value="P:DNA integration"/>
    <property type="evidence" value="ECO:0007669"/>
    <property type="project" value="UniProtKB-KW"/>
</dbReference>
<dbReference type="PROSITE" id="PS51898">
    <property type="entry name" value="TYR_RECOMBINASE"/>
    <property type="match status" value="1"/>
</dbReference>
<dbReference type="PANTHER" id="PTHR30629">
    <property type="entry name" value="PROPHAGE INTEGRASE"/>
    <property type="match status" value="1"/>
</dbReference>
<dbReference type="InterPro" id="IPR011010">
    <property type="entry name" value="DNA_brk_join_enz"/>
</dbReference>
<keyword evidence="2" id="KW-0229">DNA integration</keyword>
<dbReference type="InterPro" id="IPR025166">
    <property type="entry name" value="Integrase_DNA_bind_dom"/>
</dbReference>
<dbReference type="GO" id="GO:0003677">
    <property type="term" value="F:DNA binding"/>
    <property type="evidence" value="ECO:0007669"/>
    <property type="project" value="UniProtKB-KW"/>
</dbReference>
<dbReference type="OrthoDB" id="9775880at2"/>
<dbReference type="PANTHER" id="PTHR30629:SF2">
    <property type="entry name" value="PROPHAGE INTEGRASE INTS-RELATED"/>
    <property type="match status" value="1"/>
</dbReference>
<comment type="similarity">
    <text evidence="1">Belongs to the 'phage' integrase family.</text>
</comment>
<organism evidence="6 7">
    <name type="scientific">Ramlibacter rhizophilus</name>
    <dbReference type="NCBI Taxonomy" id="1781167"/>
    <lineage>
        <taxon>Bacteria</taxon>
        <taxon>Pseudomonadati</taxon>
        <taxon>Pseudomonadota</taxon>
        <taxon>Betaproteobacteria</taxon>
        <taxon>Burkholderiales</taxon>
        <taxon>Comamonadaceae</taxon>
        <taxon>Ramlibacter</taxon>
    </lineage>
</organism>
<dbReference type="InterPro" id="IPR013762">
    <property type="entry name" value="Integrase-like_cat_sf"/>
</dbReference>
<reference evidence="6 7" key="1">
    <citation type="submission" date="2019-03" db="EMBL/GenBank/DDBJ databases">
        <title>Ramlibacter rhizophilus CCTCC AB2015357, whole genome shotgun sequence.</title>
        <authorList>
            <person name="Zhang X."/>
            <person name="Feng G."/>
            <person name="Zhu H."/>
        </authorList>
    </citation>
    <scope>NUCLEOTIDE SEQUENCE [LARGE SCALE GENOMIC DNA]</scope>
    <source>
        <strain evidence="6 7">CCTCC AB2015357</strain>
    </source>
</reference>
<dbReference type="Gene3D" id="1.10.443.10">
    <property type="entry name" value="Intergrase catalytic core"/>
    <property type="match status" value="1"/>
</dbReference>
<dbReference type="RefSeq" id="WP_135283925.1">
    <property type="nucleotide sequence ID" value="NZ_SMLL01000001.1"/>
</dbReference>
<dbReference type="Pfam" id="PF13356">
    <property type="entry name" value="Arm-DNA-bind_3"/>
    <property type="match status" value="1"/>
</dbReference>
<dbReference type="InterPro" id="IPR038488">
    <property type="entry name" value="Integrase_DNA-bd_sf"/>
</dbReference>
<feature type="domain" description="Tyr recombinase" evidence="5">
    <location>
        <begin position="216"/>
        <end position="388"/>
    </location>
</feature>
<evidence type="ECO:0000256" key="2">
    <source>
        <dbReference type="ARBA" id="ARBA00022908"/>
    </source>
</evidence>